<comment type="caution">
    <text evidence="1">The sequence shown here is derived from an EMBL/GenBank/DDBJ whole genome shotgun (WGS) entry which is preliminary data.</text>
</comment>
<dbReference type="InterPro" id="IPR021109">
    <property type="entry name" value="Peptidase_aspartic_dom_sf"/>
</dbReference>
<evidence type="ECO:0000313" key="1">
    <source>
        <dbReference type="EMBL" id="RJG57744.1"/>
    </source>
</evidence>
<protein>
    <recommendedName>
        <fullName evidence="3">Peptidase A2 domain-containing protein</fullName>
    </recommendedName>
</protein>
<dbReference type="OrthoDB" id="7447720at2"/>
<accession>A0A418YXY5</accession>
<dbReference type="EMBL" id="QVRA01000001">
    <property type="protein sequence ID" value="RJG57744.1"/>
    <property type="molecule type" value="Genomic_DNA"/>
</dbReference>
<dbReference type="Gene3D" id="2.40.70.10">
    <property type="entry name" value="Acid Proteases"/>
    <property type="match status" value="1"/>
</dbReference>
<name>A0A418YXY5_9SPHN</name>
<gene>
    <name evidence="1" type="ORF">D0Z70_00525</name>
</gene>
<dbReference type="AlphaFoldDB" id="A0A418YXY5"/>
<dbReference type="Proteomes" id="UP000283469">
    <property type="component" value="Unassembled WGS sequence"/>
</dbReference>
<dbReference type="Pfam" id="PF13650">
    <property type="entry name" value="Asp_protease_2"/>
    <property type="match status" value="1"/>
</dbReference>
<evidence type="ECO:0008006" key="3">
    <source>
        <dbReference type="Google" id="ProtNLM"/>
    </source>
</evidence>
<evidence type="ECO:0000313" key="2">
    <source>
        <dbReference type="Proteomes" id="UP000283469"/>
    </source>
</evidence>
<dbReference type="SUPFAM" id="SSF50630">
    <property type="entry name" value="Acid proteases"/>
    <property type="match status" value="1"/>
</dbReference>
<sequence length="137" mass="15275">MSEINWSHDGRRITLPVRMMRADNPFDLTFLEAVALVDTGATVSGIDYSIAEKLELEPLGKRPLQSAHGLAHTERFMFRIGLMSDGSDETSLPFIFDASYGIGLTGSQHFTALIGMDILRQCDFSIDRYGRCRLVFG</sequence>
<organism evidence="1 2">
    <name type="scientific">Sphingobium terrigena</name>
    <dbReference type="NCBI Taxonomy" id="2304063"/>
    <lineage>
        <taxon>Bacteria</taxon>
        <taxon>Pseudomonadati</taxon>
        <taxon>Pseudomonadota</taxon>
        <taxon>Alphaproteobacteria</taxon>
        <taxon>Sphingomonadales</taxon>
        <taxon>Sphingomonadaceae</taxon>
        <taxon>Sphingobium</taxon>
    </lineage>
</organism>
<keyword evidence="2" id="KW-1185">Reference proteome</keyword>
<proteinExistence type="predicted"/>
<reference evidence="1 2" key="1">
    <citation type="submission" date="2018-08" db="EMBL/GenBank/DDBJ databases">
        <title>Sphingobium sp. EO9.</title>
        <authorList>
            <person name="Park Y."/>
            <person name="Kim K.H."/>
            <person name="Jeon C.O."/>
        </authorList>
    </citation>
    <scope>NUCLEOTIDE SEQUENCE [LARGE SCALE GENOMIC DNA]</scope>
    <source>
        <strain evidence="1 2">EO9</strain>
    </source>
</reference>